<keyword evidence="4" id="KW-0967">Endosome</keyword>
<dbReference type="AlphaFoldDB" id="A0A0L0STZ3"/>
<dbReference type="Gene3D" id="3.10.110.10">
    <property type="entry name" value="Ubiquitin Conjugating Enzyme"/>
    <property type="match status" value="1"/>
</dbReference>
<evidence type="ECO:0000256" key="4">
    <source>
        <dbReference type="ARBA" id="ARBA00022753"/>
    </source>
</evidence>
<dbReference type="SUPFAM" id="SSF140111">
    <property type="entry name" value="Endosomal sorting complex assembly domain"/>
    <property type="match status" value="1"/>
</dbReference>
<dbReference type="Proteomes" id="UP000054350">
    <property type="component" value="Unassembled WGS sequence"/>
</dbReference>
<feature type="domain" description="UEV" evidence="10">
    <location>
        <begin position="7"/>
        <end position="150"/>
    </location>
</feature>
<gene>
    <name evidence="11" type="ORF">AMAG_10266</name>
</gene>
<keyword evidence="5 7" id="KW-0653">Protein transport</keyword>
<dbReference type="GO" id="GO:0043130">
    <property type="term" value="F:ubiquitin binding"/>
    <property type="evidence" value="ECO:0007669"/>
    <property type="project" value="TreeGrafter"/>
</dbReference>
<dbReference type="GO" id="GO:0043162">
    <property type="term" value="P:ubiquitin-dependent protein catabolic process via the multivesicular body sorting pathway"/>
    <property type="evidence" value="ECO:0007669"/>
    <property type="project" value="UniProtKB-ARBA"/>
</dbReference>
<dbReference type="InterPro" id="IPR017916">
    <property type="entry name" value="SB_dom"/>
</dbReference>
<dbReference type="Gene3D" id="6.10.140.820">
    <property type="match status" value="1"/>
</dbReference>
<reference evidence="11 12" key="1">
    <citation type="submission" date="2009-11" db="EMBL/GenBank/DDBJ databases">
        <title>Annotation of Allomyces macrogynus ATCC 38327.</title>
        <authorList>
            <consortium name="The Broad Institute Genome Sequencing Platform"/>
            <person name="Russ C."/>
            <person name="Cuomo C."/>
            <person name="Burger G."/>
            <person name="Gray M.W."/>
            <person name="Holland P.W.H."/>
            <person name="King N."/>
            <person name="Lang F.B.F."/>
            <person name="Roger A.J."/>
            <person name="Ruiz-Trillo I."/>
            <person name="Young S.K."/>
            <person name="Zeng Q."/>
            <person name="Gargeya S."/>
            <person name="Fitzgerald M."/>
            <person name="Haas B."/>
            <person name="Abouelleil A."/>
            <person name="Alvarado L."/>
            <person name="Arachchi H.M."/>
            <person name="Berlin A."/>
            <person name="Chapman S.B."/>
            <person name="Gearin G."/>
            <person name="Goldberg J."/>
            <person name="Griggs A."/>
            <person name="Gujja S."/>
            <person name="Hansen M."/>
            <person name="Heiman D."/>
            <person name="Howarth C."/>
            <person name="Larimer J."/>
            <person name="Lui A."/>
            <person name="MacDonald P.J.P."/>
            <person name="McCowen C."/>
            <person name="Montmayeur A."/>
            <person name="Murphy C."/>
            <person name="Neiman D."/>
            <person name="Pearson M."/>
            <person name="Priest M."/>
            <person name="Roberts A."/>
            <person name="Saif S."/>
            <person name="Shea T."/>
            <person name="Sisk P."/>
            <person name="Stolte C."/>
            <person name="Sykes S."/>
            <person name="Wortman J."/>
            <person name="Nusbaum C."/>
            <person name="Birren B."/>
        </authorList>
    </citation>
    <scope>NUCLEOTIDE SEQUENCE [LARGE SCALE GENOMIC DNA]</scope>
    <source>
        <strain evidence="11 12">ATCC 38327</strain>
    </source>
</reference>
<evidence type="ECO:0000256" key="8">
    <source>
        <dbReference type="SAM" id="MobiDB-lite"/>
    </source>
</evidence>
<comment type="similarity">
    <text evidence="2">Belongs to the ubiquitin-conjugating enzyme family. UEV subfamily.</text>
</comment>
<feature type="domain" description="SB" evidence="9">
    <location>
        <begin position="336"/>
        <end position="400"/>
    </location>
</feature>
<dbReference type="GO" id="GO:0072666">
    <property type="term" value="P:establishment of protein localization to vacuole"/>
    <property type="evidence" value="ECO:0007669"/>
    <property type="project" value="UniProtKB-ARBA"/>
</dbReference>
<dbReference type="OrthoDB" id="306304at2759"/>
<dbReference type="Pfam" id="PF09454">
    <property type="entry name" value="Vps23_core"/>
    <property type="match status" value="1"/>
</dbReference>
<evidence type="ECO:0000313" key="12">
    <source>
        <dbReference type="Proteomes" id="UP000054350"/>
    </source>
</evidence>
<dbReference type="SUPFAM" id="SSF54495">
    <property type="entry name" value="UBC-like"/>
    <property type="match status" value="1"/>
</dbReference>
<feature type="region of interest" description="Disordered" evidence="8">
    <location>
        <begin position="147"/>
        <end position="201"/>
    </location>
</feature>
<evidence type="ECO:0000256" key="3">
    <source>
        <dbReference type="ARBA" id="ARBA00022448"/>
    </source>
</evidence>
<feature type="compositionally biased region" description="Low complexity" evidence="8">
    <location>
        <begin position="167"/>
        <end position="198"/>
    </location>
</feature>
<dbReference type="Gene3D" id="6.10.250.370">
    <property type="match status" value="1"/>
</dbReference>
<evidence type="ECO:0008006" key="13">
    <source>
        <dbReference type="Google" id="ProtNLM"/>
    </source>
</evidence>
<dbReference type="CDD" id="cd11685">
    <property type="entry name" value="UEV_TSG101-like"/>
    <property type="match status" value="1"/>
</dbReference>
<dbReference type="VEuPathDB" id="FungiDB:AMAG_10266"/>
<feature type="compositionally biased region" description="Pro residues" evidence="8">
    <location>
        <begin position="152"/>
        <end position="166"/>
    </location>
</feature>
<dbReference type="InterPro" id="IPR016135">
    <property type="entry name" value="UBQ-conjugating_enzyme/RWD"/>
</dbReference>
<dbReference type="eggNOG" id="KOG2391">
    <property type="taxonomic scope" value="Eukaryota"/>
</dbReference>
<evidence type="ECO:0000256" key="5">
    <source>
        <dbReference type="ARBA" id="ARBA00022927"/>
    </source>
</evidence>
<accession>A0A0L0STZ3</accession>
<sequence length="400" mass="44097">MAAMDNPQVRQWLQQAAARYRQAERVYNDAAMTLAAYPNLLPKLDQFTHVDGKVSHILCLYGTIPVGYKGSTYNIPIELWLPEMYPVVAPYAFVKPTATMLINPSKDVDANGKVFHAYLHYWDYRSSNLVNAVGVLQQAFAVDPPVYARPHSQPPPTTVYPPPQFVPTPSSTGSTATGMPPQPSGSSQLSSPTSLLNSRIPNTLPPPMDPHAIKLNALRADVTDKLTAKFTDFSSAMTSEMEALLHENKVLYEAQTRVQQKADALDQEVVQLGTNLAFVEKRVGEYQSMVETWESKPPLAPEDILVAANPIQAQRVSFSNPVLRSPPGATTDCEMPWLPTRMLDAVAEDHAIEDTMYMLGKALDDGKIDSTVFLKTIRSLAKEQFLQRALVQKCAKALSG</sequence>
<dbReference type="PANTHER" id="PTHR23306:SF3">
    <property type="entry name" value="TUMOR SUPPRESSOR PROTEIN 101"/>
    <property type="match status" value="1"/>
</dbReference>
<dbReference type="EMBL" id="GG745349">
    <property type="protein sequence ID" value="KNE65987.1"/>
    <property type="molecule type" value="Genomic_DNA"/>
</dbReference>
<evidence type="ECO:0000256" key="6">
    <source>
        <dbReference type="ARBA" id="ARBA00023054"/>
    </source>
</evidence>
<evidence type="ECO:0000256" key="2">
    <source>
        <dbReference type="ARBA" id="ARBA00009594"/>
    </source>
</evidence>
<dbReference type="InterPro" id="IPR008883">
    <property type="entry name" value="UEV_N"/>
</dbReference>
<keyword evidence="12" id="KW-1185">Reference proteome</keyword>
<evidence type="ECO:0000259" key="10">
    <source>
        <dbReference type="PROSITE" id="PS51322"/>
    </source>
</evidence>
<dbReference type="Pfam" id="PF05743">
    <property type="entry name" value="UEV"/>
    <property type="match status" value="1"/>
</dbReference>
<dbReference type="InterPro" id="IPR037202">
    <property type="entry name" value="ESCRT_assembly_dom"/>
</dbReference>
<organism evidence="11 12">
    <name type="scientific">Allomyces macrogynus (strain ATCC 38327)</name>
    <name type="common">Allomyces javanicus var. macrogynus</name>
    <dbReference type="NCBI Taxonomy" id="578462"/>
    <lineage>
        <taxon>Eukaryota</taxon>
        <taxon>Fungi</taxon>
        <taxon>Fungi incertae sedis</taxon>
        <taxon>Blastocladiomycota</taxon>
        <taxon>Blastocladiomycetes</taxon>
        <taxon>Blastocladiales</taxon>
        <taxon>Blastocladiaceae</taxon>
        <taxon>Allomyces</taxon>
    </lineage>
</organism>
<evidence type="ECO:0000259" key="9">
    <source>
        <dbReference type="PROSITE" id="PS51312"/>
    </source>
</evidence>
<dbReference type="PROSITE" id="PS51312">
    <property type="entry name" value="SB"/>
    <property type="match status" value="1"/>
</dbReference>
<evidence type="ECO:0000313" key="11">
    <source>
        <dbReference type="EMBL" id="KNE65987.1"/>
    </source>
</evidence>
<name>A0A0L0STZ3_ALLM3</name>
<dbReference type="InterPro" id="IPR052070">
    <property type="entry name" value="ESCRT-I_UEV_domain"/>
</dbReference>
<dbReference type="GO" id="GO:0015031">
    <property type="term" value="P:protein transport"/>
    <property type="evidence" value="ECO:0007669"/>
    <property type="project" value="UniProtKB-UniRule"/>
</dbReference>
<dbReference type="PANTHER" id="PTHR23306">
    <property type="entry name" value="TUMOR SUSCEPTIBILITY GENE 101 PROTEIN-RELATED"/>
    <property type="match status" value="1"/>
</dbReference>
<proteinExistence type="inferred from homology"/>
<dbReference type="STRING" id="578462.A0A0L0STZ3"/>
<comment type="subcellular location">
    <subcellularLocation>
        <location evidence="1">Endosome</location>
    </subcellularLocation>
</comment>
<dbReference type="OMA" id="YMNFPQP"/>
<keyword evidence="6" id="KW-0175">Coiled coil</keyword>
<protein>
    <recommendedName>
        <fullName evidence="13">UEV domain-containing protein</fullName>
    </recommendedName>
</protein>
<dbReference type="GO" id="GO:0000813">
    <property type="term" value="C:ESCRT I complex"/>
    <property type="evidence" value="ECO:0007669"/>
    <property type="project" value="TreeGrafter"/>
</dbReference>
<evidence type="ECO:0000256" key="1">
    <source>
        <dbReference type="ARBA" id="ARBA00004177"/>
    </source>
</evidence>
<evidence type="ECO:0000256" key="7">
    <source>
        <dbReference type="PROSITE-ProRule" id="PRU00644"/>
    </source>
</evidence>
<keyword evidence="3 7" id="KW-0813">Transport</keyword>
<dbReference type="PROSITE" id="PS51322">
    <property type="entry name" value="UEV"/>
    <property type="match status" value="1"/>
</dbReference>
<reference evidence="12" key="2">
    <citation type="submission" date="2009-11" db="EMBL/GenBank/DDBJ databases">
        <title>The Genome Sequence of Allomyces macrogynus strain ATCC 38327.</title>
        <authorList>
            <consortium name="The Broad Institute Genome Sequencing Platform"/>
            <person name="Russ C."/>
            <person name="Cuomo C."/>
            <person name="Shea T."/>
            <person name="Young S.K."/>
            <person name="Zeng Q."/>
            <person name="Koehrsen M."/>
            <person name="Haas B."/>
            <person name="Borodovsky M."/>
            <person name="Guigo R."/>
            <person name="Alvarado L."/>
            <person name="Berlin A."/>
            <person name="Borenstein D."/>
            <person name="Chen Z."/>
            <person name="Engels R."/>
            <person name="Freedman E."/>
            <person name="Gellesch M."/>
            <person name="Goldberg J."/>
            <person name="Griggs A."/>
            <person name="Gujja S."/>
            <person name="Heiman D."/>
            <person name="Hepburn T."/>
            <person name="Howarth C."/>
            <person name="Jen D."/>
            <person name="Larson L."/>
            <person name="Lewis B."/>
            <person name="Mehta T."/>
            <person name="Park D."/>
            <person name="Pearson M."/>
            <person name="Roberts A."/>
            <person name="Saif S."/>
            <person name="Shenoy N."/>
            <person name="Sisk P."/>
            <person name="Stolte C."/>
            <person name="Sykes S."/>
            <person name="Walk T."/>
            <person name="White J."/>
            <person name="Yandava C."/>
            <person name="Burger G."/>
            <person name="Gray M.W."/>
            <person name="Holland P.W.H."/>
            <person name="King N."/>
            <person name="Lang F.B.F."/>
            <person name="Roger A.J."/>
            <person name="Ruiz-Trillo I."/>
            <person name="Lander E."/>
            <person name="Nusbaum C."/>
        </authorList>
    </citation>
    <scope>NUCLEOTIDE SEQUENCE [LARGE SCALE GENOMIC DNA]</scope>
    <source>
        <strain evidence="12">ATCC 38327</strain>
    </source>
</reference>